<dbReference type="SMART" id="SM00369">
    <property type="entry name" value="LRR_TYP"/>
    <property type="match status" value="10"/>
</dbReference>
<dbReference type="Proteomes" id="UP001627154">
    <property type="component" value="Unassembled WGS sequence"/>
</dbReference>
<dbReference type="EMBL" id="JBJJXI010000146">
    <property type="protein sequence ID" value="KAL3386594.1"/>
    <property type="molecule type" value="Genomic_DNA"/>
</dbReference>
<keyword evidence="3" id="KW-0732">Signal</keyword>
<dbReference type="Pfam" id="PF00560">
    <property type="entry name" value="LRR_1"/>
    <property type="match status" value="1"/>
</dbReference>
<dbReference type="PROSITE" id="PS51450">
    <property type="entry name" value="LRR"/>
    <property type="match status" value="5"/>
</dbReference>
<evidence type="ECO:0008006" key="6">
    <source>
        <dbReference type="Google" id="ProtNLM"/>
    </source>
</evidence>
<name>A0ABD2W0M7_9HYME</name>
<evidence type="ECO:0000256" key="2">
    <source>
        <dbReference type="ARBA" id="ARBA00022737"/>
    </source>
</evidence>
<organism evidence="4 5">
    <name type="scientific">Trichogramma kaykai</name>
    <dbReference type="NCBI Taxonomy" id="54128"/>
    <lineage>
        <taxon>Eukaryota</taxon>
        <taxon>Metazoa</taxon>
        <taxon>Ecdysozoa</taxon>
        <taxon>Arthropoda</taxon>
        <taxon>Hexapoda</taxon>
        <taxon>Insecta</taxon>
        <taxon>Pterygota</taxon>
        <taxon>Neoptera</taxon>
        <taxon>Endopterygota</taxon>
        <taxon>Hymenoptera</taxon>
        <taxon>Apocrita</taxon>
        <taxon>Proctotrupomorpha</taxon>
        <taxon>Chalcidoidea</taxon>
        <taxon>Trichogrammatidae</taxon>
        <taxon>Trichogramma</taxon>
    </lineage>
</organism>
<evidence type="ECO:0000313" key="4">
    <source>
        <dbReference type="EMBL" id="KAL3386594.1"/>
    </source>
</evidence>
<gene>
    <name evidence="4" type="ORF">TKK_018085</name>
</gene>
<dbReference type="InterPro" id="IPR001611">
    <property type="entry name" value="Leu-rich_rpt"/>
</dbReference>
<keyword evidence="2" id="KW-0677">Repeat</keyword>
<dbReference type="InterPro" id="IPR032675">
    <property type="entry name" value="LRR_dom_sf"/>
</dbReference>
<keyword evidence="1" id="KW-0433">Leucine-rich repeat</keyword>
<sequence>MSNSIFYSFLLALFVFELKSIGAIPYLDYGENIVEDTTLAFNNNIDNANDQDEVLMSLHSISADQDLNESINVESHVDESSSCSGISLDFSNMNIGSAVRNYFINGSYVQNLSLAHNKIEEFDNGAFDGLSNLKYLDLSYNKLSPKKMLSFGGHATLETLIFDYNEPAKQLKWYYEFTYSYKLTINVSLPITVPTSNIYPKLKNLSLRGTSIIPSFDNWDESFPSLEKLDLSYVNLENVTDSEFSRSFPSSVKILILKNTKVKKSTLYNALFKIEELDVSGNSFANGLDFFGLHNLKKLNLFDNQIVNLPLFLYLYYPNIEELNISGNRIEEIDIDSFKALNKLKVLNLSDNPLKSINFVWRLSQLNTLILDDIQNSKVIESLDTHSSPTHELNLKYLSLKNNNLTNLPENFINSLKLLEEIDLSGNNLASVTKLPTTLKTLNLQNNNINYLDEDLLRSLSNLKEIKLGNNPIKQLEIELISNLPKSCILNWE</sequence>
<dbReference type="SUPFAM" id="SSF52047">
    <property type="entry name" value="RNI-like"/>
    <property type="match status" value="1"/>
</dbReference>
<keyword evidence="5" id="KW-1185">Reference proteome</keyword>
<dbReference type="PANTHER" id="PTHR24366">
    <property type="entry name" value="IG(IMMUNOGLOBULIN) AND LRR(LEUCINE RICH REPEAT) DOMAINS"/>
    <property type="match status" value="1"/>
</dbReference>
<dbReference type="Pfam" id="PF13855">
    <property type="entry name" value="LRR_8"/>
    <property type="match status" value="3"/>
</dbReference>
<accession>A0ABD2W0M7</accession>
<feature type="signal peptide" evidence="3">
    <location>
        <begin position="1"/>
        <end position="23"/>
    </location>
</feature>
<evidence type="ECO:0000313" key="5">
    <source>
        <dbReference type="Proteomes" id="UP001627154"/>
    </source>
</evidence>
<comment type="caution">
    <text evidence="4">The sequence shown here is derived from an EMBL/GenBank/DDBJ whole genome shotgun (WGS) entry which is preliminary data.</text>
</comment>
<proteinExistence type="predicted"/>
<reference evidence="4 5" key="1">
    <citation type="journal article" date="2024" name="bioRxiv">
        <title>A reference genome for Trichogramma kaykai: A tiny desert-dwelling parasitoid wasp with competing sex-ratio distorters.</title>
        <authorList>
            <person name="Culotta J."/>
            <person name="Lindsey A.R."/>
        </authorList>
    </citation>
    <scope>NUCLEOTIDE SEQUENCE [LARGE SCALE GENOMIC DNA]</scope>
    <source>
        <strain evidence="4 5">KSX58</strain>
    </source>
</reference>
<dbReference type="AlphaFoldDB" id="A0ABD2W0M7"/>
<protein>
    <recommendedName>
        <fullName evidence="6">L domain-like protein</fullName>
    </recommendedName>
</protein>
<evidence type="ECO:0000256" key="3">
    <source>
        <dbReference type="SAM" id="SignalP"/>
    </source>
</evidence>
<dbReference type="PANTHER" id="PTHR24366:SF96">
    <property type="entry name" value="LEUCINE RICH REPEAT CONTAINING 53"/>
    <property type="match status" value="1"/>
</dbReference>
<evidence type="ECO:0000256" key="1">
    <source>
        <dbReference type="ARBA" id="ARBA00022614"/>
    </source>
</evidence>
<feature type="chain" id="PRO_5044858616" description="L domain-like protein" evidence="3">
    <location>
        <begin position="24"/>
        <end position="493"/>
    </location>
</feature>
<dbReference type="Gene3D" id="3.80.10.10">
    <property type="entry name" value="Ribonuclease Inhibitor"/>
    <property type="match status" value="4"/>
</dbReference>
<dbReference type="InterPro" id="IPR003591">
    <property type="entry name" value="Leu-rich_rpt_typical-subtyp"/>
</dbReference>